<accession>A0A835BC32</accession>
<feature type="region of interest" description="Disordered" evidence="3">
    <location>
        <begin position="1204"/>
        <end position="1269"/>
    </location>
</feature>
<protein>
    <recommendedName>
        <fullName evidence="4">BTB domain-containing protein</fullName>
    </recommendedName>
</protein>
<dbReference type="SUPFAM" id="SSF54695">
    <property type="entry name" value="POZ domain"/>
    <property type="match status" value="3"/>
</dbReference>
<dbReference type="PANTHER" id="PTHR26379">
    <property type="entry name" value="BTB/POZ AND MATH DOMAIN-CONTAINING PROTEIN 1"/>
    <property type="match status" value="1"/>
</dbReference>
<feature type="domain" description="BTB" evidence="4">
    <location>
        <begin position="237"/>
        <end position="301"/>
    </location>
</feature>
<evidence type="ECO:0000259" key="4">
    <source>
        <dbReference type="PROSITE" id="PS50097"/>
    </source>
</evidence>
<feature type="region of interest" description="Disordered" evidence="3">
    <location>
        <begin position="1079"/>
        <end position="1120"/>
    </location>
</feature>
<evidence type="ECO:0000313" key="5">
    <source>
        <dbReference type="EMBL" id="KAF8689699.1"/>
    </source>
</evidence>
<evidence type="ECO:0000313" key="6">
    <source>
        <dbReference type="Proteomes" id="UP000636709"/>
    </source>
</evidence>
<feature type="compositionally biased region" description="Basic residues" evidence="3">
    <location>
        <begin position="17"/>
        <end position="36"/>
    </location>
</feature>
<proteinExistence type="predicted"/>
<dbReference type="GO" id="GO:0016567">
    <property type="term" value="P:protein ubiquitination"/>
    <property type="evidence" value="ECO:0007669"/>
    <property type="project" value="InterPro"/>
</dbReference>
<dbReference type="InterPro" id="IPR000210">
    <property type="entry name" value="BTB/POZ_dom"/>
</dbReference>
<dbReference type="InterPro" id="IPR045005">
    <property type="entry name" value="BPM1-6"/>
</dbReference>
<dbReference type="PROSITE" id="PS50097">
    <property type="entry name" value="BTB"/>
    <property type="match status" value="3"/>
</dbReference>
<feature type="region of interest" description="Disordered" evidence="3">
    <location>
        <begin position="348"/>
        <end position="372"/>
    </location>
</feature>
<evidence type="ECO:0000256" key="3">
    <source>
        <dbReference type="SAM" id="MobiDB-lite"/>
    </source>
</evidence>
<dbReference type="OrthoDB" id="6359816at2759"/>
<evidence type="ECO:0000256" key="2">
    <source>
        <dbReference type="SAM" id="Coils"/>
    </source>
</evidence>
<feature type="coiled-coil region" evidence="2">
    <location>
        <begin position="1697"/>
        <end position="1895"/>
    </location>
</feature>
<dbReference type="Gene3D" id="3.30.710.10">
    <property type="entry name" value="Potassium Channel Kv1.1, Chain A"/>
    <property type="match status" value="3"/>
</dbReference>
<keyword evidence="2" id="KW-0175">Coiled coil</keyword>
<feature type="region of interest" description="Disordered" evidence="3">
    <location>
        <begin position="1584"/>
        <end position="1644"/>
    </location>
</feature>
<feature type="region of interest" description="Disordered" evidence="3">
    <location>
        <begin position="1008"/>
        <end position="1041"/>
    </location>
</feature>
<dbReference type="EMBL" id="JACEFO010002004">
    <property type="protein sequence ID" value="KAF8689699.1"/>
    <property type="molecule type" value="Genomic_DNA"/>
</dbReference>
<dbReference type="PANTHER" id="PTHR26379:SF474">
    <property type="entry name" value="OS08G0228200 PROTEIN"/>
    <property type="match status" value="1"/>
</dbReference>
<organism evidence="5 6">
    <name type="scientific">Digitaria exilis</name>
    <dbReference type="NCBI Taxonomy" id="1010633"/>
    <lineage>
        <taxon>Eukaryota</taxon>
        <taxon>Viridiplantae</taxon>
        <taxon>Streptophyta</taxon>
        <taxon>Embryophyta</taxon>
        <taxon>Tracheophyta</taxon>
        <taxon>Spermatophyta</taxon>
        <taxon>Magnoliopsida</taxon>
        <taxon>Liliopsida</taxon>
        <taxon>Poales</taxon>
        <taxon>Poaceae</taxon>
        <taxon>PACMAD clade</taxon>
        <taxon>Panicoideae</taxon>
        <taxon>Panicodae</taxon>
        <taxon>Paniceae</taxon>
        <taxon>Anthephorinae</taxon>
        <taxon>Digitaria</taxon>
    </lineage>
</organism>
<feature type="region of interest" description="Disordered" evidence="3">
    <location>
        <begin position="15"/>
        <end position="45"/>
    </location>
</feature>
<dbReference type="SUPFAM" id="SSF49599">
    <property type="entry name" value="TRAF domain-like"/>
    <property type="match status" value="2"/>
</dbReference>
<comment type="caution">
    <text evidence="5">The sequence shown here is derived from an EMBL/GenBank/DDBJ whole genome shotgun (WGS) entry which is preliminary data.</text>
</comment>
<keyword evidence="6" id="KW-1185">Reference proteome</keyword>
<dbReference type="InterPro" id="IPR011333">
    <property type="entry name" value="SKP1/BTB/POZ_sf"/>
</dbReference>
<dbReference type="Gene3D" id="2.60.210.10">
    <property type="entry name" value="Apoptosis, Tumor Necrosis Factor Receptor Associated Protein 2, Chain A"/>
    <property type="match status" value="2"/>
</dbReference>
<feature type="compositionally biased region" description="Basic residues" evidence="3">
    <location>
        <begin position="1084"/>
        <end position="1096"/>
    </location>
</feature>
<reference evidence="5" key="1">
    <citation type="submission" date="2020-07" db="EMBL/GenBank/DDBJ databases">
        <title>Genome sequence and genetic diversity analysis of an under-domesticated orphan crop, white fonio (Digitaria exilis).</title>
        <authorList>
            <person name="Bennetzen J.L."/>
            <person name="Chen S."/>
            <person name="Ma X."/>
            <person name="Wang X."/>
            <person name="Yssel A.E.J."/>
            <person name="Chaluvadi S.R."/>
            <person name="Johnson M."/>
            <person name="Gangashetty P."/>
            <person name="Hamidou F."/>
            <person name="Sanogo M.D."/>
            <person name="Zwaenepoel A."/>
            <person name="Wallace J."/>
            <person name="Van De Peer Y."/>
            <person name="Van Deynze A."/>
        </authorList>
    </citation>
    <scope>NUCLEOTIDE SEQUENCE</scope>
    <source>
        <tissue evidence="5">Leaves</tissue>
    </source>
</reference>
<feature type="compositionally biased region" description="Polar residues" evidence="3">
    <location>
        <begin position="1025"/>
        <end position="1034"/>
    </location>
</feature>
<dbReference type="CDD" id="cd00121">
    <property type="entry name" value="MATH"/>
    <property type="match status" value="1"/>
</dbReference>
<feature type="compositionally biased region" description="Polar residues" evidence="3">
    <location>
        <begin position="1226"/>
        <end position="1238"/>
    </location>
</feature>
<feature type="compositionally biased region" description="Acidic residues" evidence="3">
    <location>
        <begin position="1008"/>
        <end position="1018"/>
    </location>
</feature>
<feature type="domain" description="BTB" evidence="4">
    <location>
        <begin position="954"/>
        <end position="1003"/>
    </location>
</feature>
<feature type="domain" description="BTB" evidence="4">
    <location>
        <begin position="558"/>
        <end position="625"/>
    </location>
</feature>
<feature type="region of interest" description="Disordered" evidence="3">
    <location>
        <begin position="1375"/>
        <end position="1411"/>
    </location>
</feature>
<dbReference type="InterPro" id="IPR002083">
    <property type="entry name" value="MATH/TRAF_dom"/>
</dbReference>
<gene>
    <name evidence="5" type="ORF">HU200_041695</name>
</gene>
<dbReference type="InterPro" id="IPR008974">
    <property type="entry name" value="TRAF-like"/>
</dbReference>
<dbReference type="SMART" id="SM00225">
    <property type="entry name" value="BTB"/>
    <property type="match status" value="3"/>
</dbReference>
<comment type="pathway">
    <text evidence="1">Protein modification; protein ubiquitination.</text>
</comment>
<name>A0A835BC32_9POAL</name>
<dbReference type="Proteomes" id="UP000636709">
    <property type="component" value="Unassembled WGS sequence"/>
</dbReference>
<sequence>MRVRGRRYIYTLLGHGHPNHPRSRSRRARVRRRHGRPAGPSAYGPASSAFVATGGHEWSITYYPDSLYDHDSFDLCLRLVSEGVRVTISSAVGLVDPTGTLLPLNLVPLSPPFDFDSLNDGGTRRLTHWVPKKFITQTLHQTYGQGCGGLMFEWTITVLPHTMPMQMPEPVLSVPVPVPMPILEQLIPKPKFKIVRDVASTTNNAPATTDVAPSLRNVPATTTADVAPPLAKVLPSTDVTFSVGGELFHAHKAILCMRSPVVREDLSGSPRWATIGVDGMAPDVFEALLHYVYTDTLPGDTEEGESDYDDASQTMTATRSLLVEADRYGMDELKRLVDAEGNGMGAEGGYGGASPLGGQTSGHTPAAAPSAVPSTLMPHLPTSISQSSMAPVTATRAFLVPGYSNSDGYLVGDYLPRRSAAFAVGGYDWSIHYRPSAENVDICLRIEIKEAPKVTASFSVSILDPTGSLPPWTLPDATSRVFDPRHVDNSGEVAVSMSRSFLQDLAPDPKYLTRGGLLFGCTITVFTETTTPALSRAEAPESDMMEHLGKIYTTEDGSDVTYSVKGKLFRAHKVILAMRSPVFRAQLYGGMMESTAQIIEVEDVLSDVFEALLRYIYTDALPAMDAIKVDDEHDEEQHLDRLKDACVKFMATSDRRAGKVVASEEYAQLRQEVVVLRARAQLAKTWLWARHGVPEYEPLCSHRRSCAHSLTRAGAFISVIPSRSIHQTLAQHTRIYLCTQHQPPLHIICCRALNLDRAPASSPVFYVSGHASSDGFHFVAGGSSRRSAVFNVGGYDWSIHYYRNPQDWEKILLCLQFETKEPSKLVTASFGVSILDPTGTLPPWKVQEVTSAVFDPNRIDNTGKEAAVTVSMPRRFQQDMAPDTRYFTQGSLLFGCTITVFTDDDTTPATAAVAMSSSPATKALDSDMMEQLGKIYATKDGSDVTYSVKGKLFHTIILAMRSPVFKAQLYGGMMESTAQIIEVEDMQPEVFDALLHYIYTDTLPCALDDDDDDDEVDEDPVKQMDTAQQGLKSPSQDRRRTEIEVYHTTQARARIERGTRQLPISPETKVRDQILHQMAAQRQGARRHTHTERRKHNLPEGEKVAAPRRPPLPAPLTCPNGQVLTEHKRLSEAQDMGRVRHYHHWRRSALRTGSEPGVGNPRWAARLPIPFGLRNPLYKGLDRLSANYADNVLEGDGPPGLFSASGLYTHKPPSTLSPEEQPYHAKSSTSSPNPNPIHTKSRKTAMAGGEGSSQSKGTKRRAEAMEEVVTTDKAAPTGVMPSIEDPISDWPTSNLKDKHIKTLEADGFLAAQEISRWRCTYGHEYPTEETEELTYEARRSLYVSLPPLDPTNAEEASLLARYVDPGVRDQVCQQQVSEEPRAKAGATSKGGERSKRAASTEPMAPVPKKAWTLPKPRARAIPEERAKISPHRKSSSSVGIAIGEIGTSMPQQGSSARQPLSDEEILHNIFNPISAPFIRTTPVVEEPCPAGPSAPEQEAEEEFTLGEPEIPMRPEEPPVDHAAVEPEAIAPREPRVMPETTLPVVQAAVPSSLSVPEEAQVEETIAEVLADVEQLVTQAVIEETEVERRDQNTAEPPSVMETSQVGAEAVPEAECSRSKQAEASTQEQTIEEIPRVPRSTGAEEEIGSFRIGSYDPMINPNPQTFEYILDAEEDEEHIDRGLYHAEEQKKTEYIHNISLMHAKADCLQKELEREREDRKLQEVEDTNMVRTLHLRTKELVAEKEDMKKKLNAVKTELKGVQQQLTTAQSKLTDWSNLANRHEEALKTLYEEHDIIKEELRVAVQQRKDADAQLMQIIEQQKKLAKDLEDAREEKSQLSEELVQTWKNLADKKALDEKLEQATRRMSELEESLRLMKKSDDDLAEALNRISLLEKAANPVVKALVPEDPASPQSFLERLKAMPRQLKAYIKRSSKACLVHVLAVIRSGYPEVDIGKLVEGAEPNCTEAAFRDLKQEAEPVAKAIAQSLRL</sequence>
<evidence type="ECO:0000256" key="1">
    <source>
        <dbReference type="ARBA" id="ARBA00004906"/>
    </source>
</evidence>
<dbReference type="Pfam" id="PF00651">
    <property type="entry name" value="BTB"/>
    <property type="match status" value="3"/>
</dbReference>